<sequence length="137" mass="14806">MTPDLLAQIHGAAFRESRGWSASEFQSLLSSPLCFVVGDQTGFALGRVIVDEVELLTIAVLPDHQGRGLGAKWLLAFETAARAKGAETAFLEVAKDNVSAISLYARQGYTTQSTRTGYYSRADGQKIDARIMSHNLG</sequence>
<organism evidence="4 5">
    <name type="scientific">Shimia thalassica</name>
    <dbReference type="NCBI Taxonomy" id="1715693"/>
    <lineage>
        <taxon>Bacteria</taxon>
        <taxon>Pseudomonadati</taxon>
        <taxon>Pseudomonadota</taxon>
        <taxon>Alphaproteobacteria</taxon>
        <taxon>Rhodobacterales</taxon>
        <taxon>Roseobacteraceae</taxon>
    </lineage>
</organism>
<feature type="domain" description="N-acetyltransferase" evidence="3">
    <location>
        <begin position="1"/>
        <end position="137"/>
    </location>
</feature>
<dbReference type="STRING" id="1715693.PH7735_02996"/>
<reference evidence="5" key="1">
    <citation type="submission" date="2015-09" db="EMBL/GenBank/DDBJ databases">
        <authorList>
            <person name="Rodrigo-Torres Lidia"/>
            <person name="Arahal R.David."/>
        </authorList>
    </citation>
    <scope>NUCLEOTIDE SEQUENCE [LARGE SCALE GENOMIC DNA]</scope>
    <source>
        <strain evidence="5">CECT 7735</strain>
    </source>
</reference>
<keyword evidence="1 4" id="KW-0808">Transferase</keyword>
<dbReference type="CDD" id="cd04301">
    <property type="entry name" value="NAT_SF"/>
    <property type="match status" value="1"/>
</dbReference>
<keyword evidence="5" id="KW-1185">Reference proteome</keyword>
<dbReference type="PANTHER" id="PTHR43420:SF12">
    <property type="entry name" value="N-ACETYLTRANSFERASE DOMAIN-CONTAINING PROTEIN"/>
    <property type="match status" value="1"/>
</dbReference>
<dbReference type="AlphaFoldDB" id="A0A0P1ID29"/>
<evidence type="ECO:0000259" key="3">
    <source>
        <dbReference type="PROSITE" id="PS51186"/>
    </source>
</evidence>
<dbReference type="Pfam" id="PF00583">
    <property type="entry name" value="Acetyltransf_1"/>
    <property type="match status" value="1"/>
</dbReference>
<proteinExistence type="predicted"/>
<dbReference type="EMBL" id="CYTW01000003">
    <property type="protein sequence ID" value="CUK06171.1"/>
    <property type="molecule type" value="Genomic_DNA"/>
</dbReference>
<evidence type="ECO:0000256" key="2">
    <source>
        <dbReference type="ARBA" id="ARBA00023315"/>
    </source>
</evidence>
<dbReference type="SUPFAM" id="SSF55729">
    <property type="entry name" value="Acyl-CoA N-acyltransferases (Nat)"/>
    <property type="match status" value="1"/>
</dbReference>
<gene>
    <name evidence="4" type="ORF">PH7735_02996</name>
</gene>
<protein>
    <submittedName>
        <fullName evidence="4">Ribosomal-protein-alanine N-acetyltransferase</fullName>
    </submittedName>
</protein>
<dbReference type="Proteomes" id="UP000051870">
    <property type="component" value="Unassembled WGS sequence"/>
</dbReference>
<dbReference type="GeneID" id="83881986"/>
<dbReference type="InterPro" id="IPR000182">
    <property type="entry name" value="GNAT_dom"/>
</dbReference>
<dbReference type="RefSeq" id="WP_058312152.1">
    <property type="nucleotide sequence ID" value="NZ_CYTW01000003.1"/>
</dbReference>
<dbReference type="PROSITE" id="PS51186">
    <property type="entry name" value="GNAT"/>
    <property type="match status" value="1"/>
</dbReference>
<dbReference type="InterPro" id="IPR050680">
    <property type="entry name" value="YpeA/RimI_acetyltransf"/>
</dbReference>
<dbReference type="PANTHER" id="PTHR43420">
    <property type="entry name" value="ACETYLTRANSFERASE"/>
    <property type="match status" value="1"/>
</dbReference>
<evidence type="ECO:0000313" key="4">
    <source>
        <dbReference type="EMBL" id="CUK06171.1"/>
    </source>
</evidence>
<dbReference type="GO" id="GO:0016747">
    <property type="term" value="F:acyltransferase activity, transferring groups other than amino-acyl groups"/>
    <property type="evidence" value="ECO:0007669"/>
    <property type="project" value="InterPro"/>
</dbReference>
<keyword evidence="2" id="KW-0012">Acyltransferase</keyword>
<dbReference type="Gene3D" id="3.40.630.30">
    <property type="match status" value="1"/>
</dbReference>
<name>A0A0P1ID29_9RHOB</name>
<accession>A0A0P1ID29</accession>
<dbReference type="InterPro" id="IPR016181">
    <property type="entry name" value="Acyl_CoA_acyltransferase"/>
</dbReference>
<evidence type="ECO:0000313" key="5">
    <source>
        <dbReference type="Proteomes" id="UP000051870"/>
    </source>
</evidence>
<evidence type="ECO:0000256" key="1">
    <source>
        <dbReference type="ARBA" id="ARBA00022679"/>
    </source>
</evidence>